<dbReference type="STRING" id="56857.A0A200QIF5"/>
<dbReference type="Gene3D" id="2.30.240.10">
    <property type="entry name" value="At5g01610-like"/>
    <property type="match status" value="1"/>
</dbReference>
<gene>
    <name evidence="1" type="ORF">BVC80_1595g15</name>
</gene>
<comment type="caution">
    <text evidence="1">The sequence shown here is derived from an EMBL/GenBank/DDBJ whole genome shotgun (WGS) entry which is preliminary data.</text>
</comment>
<dbReference type="PANTHER" id="PTHR31676">
    <property type="entry name" value="T31J12.3 PROTEIN-RELATED"/>
    <property type="match status" value="1"/>
</dbReference>
<dbReference type="EMBL" id="MVGT01002027">
    <property type="protein sequence ID" value="OVA10209.1"/>
    <property type="molecule type" value="Genomic_DNA"/>
</dbReference>
<dbReference type="InterPro" id="IPR036758">
    <property type="entry name" value="At5g01610-like"/>
</dbReference>
<protein>
    <recommendedName>
        <fullName evidence="3">DUF538 domain-containing protein</fullName>
    </recommendedName>
</protein>
<dbReference type="PANTHER" id="PTHR31676:SF27">
    <property type="entry name" value="EXPRESSED PROTEIN"/>
    <property type="match status" value="1"/>
</dbReference>
<evidence type="ECO:0000313" key="1">
    <source>
        <dbReference type="EMBL" id="OVA10209.1"/>
    </source>
</evidence>
<reference evidence="1 2" key="1">
    <citation type="journal article" date="2017" name="Mol. Plant">
        <title>The Genome of Medicinal Plant Macleaya cordata Provides New Insights into Benzylisoquinoline Alkaloids Metabolism.</title>
        <authorList>
            <person name="Liu X."/>
            <person name="Liu Y."/>
            <person name="Huang P."/>
            <person name="Ma Y."/>
            <person name="Qing Z."/>
            <person name="Tang Q."/>
            <person name="Cao H."/>
            <person name="Cheng P."/>
            <person name="Zheng Y."/>
            <person name="Yuan Z."/>
            <person name="Zhou Y."/>
            <person name="Liu J."/>
            <person name="Tang Z."/>
            <person name="Zhuo Y."/>
            <person name="Zhang Y."/>
            <person name="Yu L."/>
            <person name="Huang J."/>
            <person name="Yang P."/>
            <person name="Peng Q."/>
            <person name="Zhang J."/>
            <person name="Jiang W."/>
            <person name="Zhang Z."/>
            <person name="Lin K."/>
            <person name="Ro D.K."/>
            <person name="Chen X."/>
            <person name="Xiong X."/>
            <person name="Shang Y."/>
            <person name="Huang S."/>
            <person name="Zeng J."/>
        </authorList>
    </citation>
    <scope>NUCLEOTIDE SEQUENCE [LARGE SCALE GENOMIC DNA]</scope>
    <source>
        <strain evidence="2">cv. BLH2017</strain>
        <tissue evidence="1">Root</tissue>
    </source>
</reference>
<dbReference type="OMA" id="CGFDCAY"/>
<keyword evidence="2" id="KW-1185">Reference proteome</keyword>
<proteinExistence type="predicted"/>
<name>A0A200QIF5_MACCD</name>
<dbReference type="AlphaFoldDB" id="A0A200QIF5"/>
<dbReference type="SUPFAM" id="SSF141562">
    <property type="entry name" value="At5g01610-like"/>
    <property type="match status" value="1"/>
</dbReference>
<sequence>MVSAESPSAYEMLEKFNFPKGILPEGVKGYVLHEDNRFEVYLDRDCQFQVEEGGYYLYYKKKITGTVRFGSLRDLQGVSVKILFIWLGITEVSNSGDGKLDFYVGPMSASFPVSNFEENPQCGLGIDRINKMVSDS</sequence>
<dbReference type="OrthoDB" id="1897482at2759"/>
<dbReference type="InParanoid" id="A0A200QIF5"/>
<dbReference type="Proteomes" id="UP000195402">
    <property type="component" value="Unassembled WGS sequence"/>
</dbReference>
<organism evidence="1 2">
    <name type="scientific">Macleaya cordata</name>
    <name type="common">Five-seeded plume-poppy</name>
    <name type="synonym">Bocconia cordata</name>
    <dbReference type="NCBI Taxonomy" id="56857"/>
    <lineage>
        <taxon>Eukaryota</taxon>
        <taxon>Viridiplantae</taxon>
        <taxon>Streptophyta</taxon>
        <taxon>Embryophyta</taxon>
        <taxon>Tracheophyta</taxon>
        <taxon>Spermatophyta</taxon>
        <taxon>Magnoliopsida</taxon>
        <taxon>Ranunculales</taxon>
        <taxon>Papaveraceae</taxon>
        <taxon>Papaveroideae</taxon>
        <taxon>Macleaya</taxon>
    </lineage>
</organism>
<accession>A0A200QIF5</accession>
<evidence type="ECO:0008006" key="3">
    <source>
        <dbReference type="Google" id="ProtNLM"/>
    </source>
</evidence>
<evidence type="ECO:0000313" key="2">
    <source>
        <dbReference type="Proteomes" id="UP000195402"/>
    </source>
</evidence>
<dbReference type="Pfam" id="PF04398">
    <property type="entry name" value="DUF538"/>
    <property type="match status" value="1"/>
</dbReference>
<dbReference type="InterPro" id="IPR007493">
    <property type="entry name" value="DUF538"/>
</dbReference>